<dbReference type="Proteomes" id="UP001497680">
    <property type="component" value="Unassembled WGS sequence"/>
</dbReference>
<evidence type="ECO:0000313" key="2">
    <source>
        <dbReference type="Proteomes" id="UP001497680"/>
    </source>
</evidence>
<keyword evidence="2" id="KW-1185">Reference proteome</keyword>
<proteinExistence type="predicted"/>
<gene>
    <name evidence="1" type="ORF">F4821DRAFT_230197</name>
</gene>
<protein>
    <submittedName>
        <fullName evidence="1">Uncharacterized protein</fullName>
    </submittedName>
</protein>
<accession>A0ACC0DB89</accession>
<dbReference type="EMBL" id="MU394293">
    <property type="protein sequence ID" value="KAI6089928.1"/>
    <property type="molecule type" value="Genomic_DNA"/>
</dbReference>
<comment type="caution">
    <text evidence="1">The sequence shown here is derived from an EMBL/GenBank/DDBJ whole genome shotgun (WGS) entry which is preliminary data.</text>
</comment>
<evidence type="ECO:0000313" key="1">
    <source>
        <dbReference type="EMBL" id="KAI6089928.1"/>
    </source>
</evidence>
<sequence>MAPVGQRPLNANANPSPDRQIAASNSTLNTWVLGRRQPSWLTNAKPVKPTPRPPPSKQSSIPSHNSQITEITDATQISQTQTTQTTQTTQKTQKTPAVATTQPASVPVSAPASTPAPPRRSHALPPQRPPVHIQTTPPTSIAHTVLPSPAPSDEPSPNTTEPQNVHFTTEARFELDTNLDDQPEPSTVLPRTNSLSASRTSTPTNMVLNTPPTPNIPSLNSNVAPREQLEQPPAKRRCVESSHLQFLQFLGAARILRVNVHNVGGEKNLEESVERPRYNLLAEACDVGDLFFVALHQLFCAWSANSADVHQLCNDGNHHPLLDNAFGIMGTHLKSNSKIRPQHLHWFATFPAPLTTLQVHPLYGAVIKEVLNFLLHVSHSWQLIHHNHSIGRFPLLMSEMLNTFALFSPILQTIMFRASRRSIGIADGPNAAEMEKLFRTDQRKHMNNDGTFIRHPASKEYTMYNHSLIESYKRISMQGRISNTTRQAGRQSVPSPVVQQSGLYPPHMDPQINPQIQPSHGPVTRFQYGPVPSPSISPVDEASRMLFPHSQPLVGTVGTPLNAQSPTPVVSSPFLGAPVPPQFALPSHNAPNTFIPQVQGQFSRQQQQMPERRFSQQNSFTAPASPQPAFGLTAPPHGVVYQPGQQQLQGLPNFSGQPQVSSTSYSEGQAPNNGGVVHMTNPMAMPHPQQPMYFVNNNFQGHTHPSPQLRQKSLPSNERLIPQLGGRIDLGDYPHDPQDIRSLHSSLHQAHLRSPKRMPRELRQPTERHYQAVKGFPILPFATPPQPYLYKFKFTIPEMDYGKITKDEKVKGSALPVNLYSSGSLRVRIRCCYRRKSAGPFTQNTWAVTDTRWPEHIFMELNGAALGIRRKAHYSKDIPVEASSAIVPGENLLSIFIAPGGSAPSNQEPCIAVELVETLSHSDILQMVRTHGKEPADKTREIIRSRLAGSSEDDELAMVDDLSIDLADPFTMSIFNTPVRGESCTHLECFDLETWLNTRLGKKCCYCNNAPGCINCAKEPSFVDKWKCPLCGSDARPYNLRIDEYLVEVRSQLESENKLRSKSILVSPDGTWRPKEEPIDDSDIDSDDDGNGPQLKKSSRSATAAPQSAKPPIEVIELDD</sequence>
<name>A0ACC0DB89_9PEZI</name>
<reference evidence="1 2" key="1">
    <citation type="journal article" date="2022" name="New Phytol.">
        <title>Ecological generalism drives hyperdiversity of secondary metabolite gene clusters in xylarialean endophytes.</title>
        <authorList>
            <person name="Franco M.E.E."/>
            <person name="Wisecaver J.H."/>
            <person name="Arnold A.E."/>
            <person name="Ju Y.M."/>
            <person name="Slot J.C."/>
            <person name="Ahrendt S."/>
            <person name="Moore L.P."/>
            <person name="Eastman K.E."/>
            <person name="Scott K."/>
            <person name="Konkel Z."/>
            <person name="Mondo S.J."/>
            <person name="Kuo A."/>
            <person name="Hayes R.D."/>
            <person name="Haridas S."/>
            <person name="Andreopoulos B."/>
            <person name="Riley R."/>
            <person name="LaButti K."/>
            <person name="Pangilinan J."/>
            <person name="Lipzen A."/>
            <person name="Amirebrahimi M."/>
            <person name="Yan J."/>
            <person name="Adam C."/>
            <person name="Keymanesh K."/>
            <person name="Ng V."/>
            <person name="Louie K."/>
            <person name="Northen T."/>
            <person name="Drula E."/>
            <person name="Henrissat B."/>
            <person name="Hsieh H.M."/>
            <person name="Youens-Clark K."/>
            <person name="Lutzoni F."/>
            <person name="Miadlikowska J."/>
            <person name="Eastwood D.C."/>
            <person name="Hamelin R.C."/>
            <person name="Grigoriev I.V."/>
            <person name="U'Ren J.M."/>
        </authorList>
    </citation>
    <scope>NUCLEOTIDE SEQUENCE [LARGE SCALE GENOMIC DNA]</scope>
    <source>
        <strain evidence="1 2">ER1909</strain>
    </source>
</reference>
<organism evidence="1 2">
    <name type="scientific">Hypoxylon rubiginosum</name>
    <dbReference type="NCBI Taxonomy" id="110542"/>
    <lineage>
        <taxon>Eukaryota</taxon>
        <taxon>Fungi</taxon>
        <taxon>Dikarya</taxon>
        <taxon>Ascomycota</taxon>
        <taxon>Pezizomycotina</taxon>
        <taxon>Sordariomycetes</taxon>
        <taxon>Xylariomycetidae</taxon>
        <taxon>Xylariales</taxon>
        <taxon>Hypoxylaceae</taxon>
        <taxon>Hypoxylon</taxon>
    </lineage>
</organism>